<dbReference type="Proteomes" id="UP000276215">
    <property type="component" value="Unassembled WGS sequence"/>
</dbReference>
<keyword evidence="1" id="KW-0539">Nucleus</keyword>
<dbReference type="AlphaFoldDB" id="A0A3N4JMG1"/>
<keyword evidence="5" id="KW-1185">Reference proteome</keyword>
<dbReference type="Gene3D" id="4.10.240.10">
    <property type="entry name" value="Zn(2)-C6 fungal-type DNA-binding domain"/>
    <property type="match status" value="1"/>
</dbReference>
<sequence>MVGVPGRSKGCNTCRKRKIGCDQRRPECGNCIKSNRICTGYHRTVVFHNATGPGRGTHVTKASVSLDPRRGPSDGDSSSPSSSVVGTTQDVITTRSYKGGTILREMGFPFITPSAQPHHRSALLANFLDCYTPSNSQMVGIPSAWVHSIPFVLNGGIQVLDTAVMAMCTAFVGRRCKDQQLLQESARIYTSALAELNAALSNCEIHTRDETLAATMSLGMYETMGCIDPTGWQQHANGTGLIVRLRGPEAHQGGLGHYLFCSFRSISLIHSLTTRKHSFLASKEWCTVPWAHMRKLPIQHLQDLITELPGIFEDRDTLPRSSYPQLLARCLDLKSRLKSWHENFTRTHAGPHYWPEFSTLNIDPPIFPTCYQFPNVGIANTYTFYWTNLILLYSTIIGLTPPPEQPIVTMEDICDLAAEICMAMEYYIAPDKKLYGPVLTIFPLRIAAECFKRMGGGGEKSALWCKALCAILEDKGVLLAKMLERLVWGNKDIGGVWGEKGWAGRGFWERMEGAGAVEECAATEA</sequence>
<dbReference type="PROSITE" id="PS00463">
    <property type="entry name" value="ZN2_CY6_FUNGAL_1"/>
    <property type="match status" value="1"/>
</dbReference>
<dbReference type="InterPro" id="IPR036864">
    <property type="entry name" value="Zn2-C6_fun-type_DNA-bd_sf"/>
</dbReference>
<accession>A0A3N4JMG1</accession>
<name>A0A3N4JMG1_9PEZI</name>
<dbReference type="SMART" id="SM00066">
    <property type="entry name" value="GAL4"/>
    <property type="match status" value="1"/>
</dbReference>
<feature type="domain" description="Zn(2)-C6 fungal-type" evidence="3">
    <location>
        <begin position="10"/>
        <end position="39"/>
    </location>
</feature>
<gene>
    <name evidence="4" type="ORF">L873DRAFT_1906139</name>
</gene>
<dbReference type="CDD" id="cd00067">
    <property type="entry name" value="GAL4"/>
    <property type="match status" value="1"/>
</dbReference>
<dbReference type="STRING" id="1336337.A0A3N4JMG1"/>
<evidence type="ECO:0000259" key="3">
    <source>
        <dbReference type="PROSITE" id="PS50048"/>
    </source>
</evidence>
<dbReference type="GO" id="GO:0000981">
    <property type="term" value="F:DNA-binding transcription factor activity, RNA polymerase II-specific"/>
    <property type="evidence" value="ECO:0007669"/>
    <property type="project" value="InterPro"/>
</dbReference>
<dbReference type="Pfam" id="PF11951">
    <property type="entry name" value="Fungal_trans_2"/>
    <property type="match status" value="1"/>
</dbReference>
<evidence type="ECO:0000313" key="5">
    <source>
        <dbReference type="Proteomes" id="UP000276215"/>
    </source>
</evidence>
<dbReference type="PANTHER" id="PTHR38111">
    <property type="entry name" value="ZN(2)-C6 FUNGAL-TYPE DOMAIN-CONTAINING PROTEIN-RELATED"/>
    <property type="match status" value="1"/>
</dbReference>
<dbReference type="Pfam" id="PF00172">
    <property type="entry name" value="Zn_clus"/>
    <property type="match status" value="1"/>
</dbReference>
<feature type="region of interest" description="Disordered" evidence="2">
    <location>
        <begin position="51"/>
        <end position="90"/>
    </location>
</feature>
<evidence type="ECO:0000256" key="2">
    <source>
        <dbReference type="SAM" id="MobiDB-lite"/>
    </source>
</evidence>
<dbReference type="InterPro" id="IPR021858">
    <property type="entry name" value="Fun_TF"/>
</dbReference>
<dbReference type="SUPFAM" id="SSF57701">
    <property type="entry name" value="Zn2/Cys6 DNA-binding domain"/>
    <property type="match status" value="1"/>
</dbReference>
<dbReference type="PROSITE" id="PS50048">
    <property type="entry name" value="ZN2_CY6_FUNGAL_2"/>
    <property type="match status" value="1"/>
</dbReference>
<dbReference type="OrthoDB" id="4491390at2759"/>
<dbReference type="GO" id="GO:0008270">
    <property type="term" value="F:zinc ion binding"/>
    <property type="evidence" value="ECO:0007669"/>
    <property type="project" value="InterPro"/>
</dbReference>
<feature type="compositionally biased region" description="Low complexity" evidence="2">
    <location>
        <begin position="74"/>
        <end position="86"/>
    </location>
</feature>
<evidence type="ECO:0000313" key="4">
    <source>
        <dbReference type="EMBL" id="RPA99429.1"/>
    </source>
</evidence>
<dbReference type="EMBL" id="ML120387">
    <property type="protein sequence ID" value="RPA99429.1"/>
    <property type="molecule type" value="Genomic_DNA"/>
</dbReference>
<reference evidence="4 5" key="1">
    <citation type="journal article" date="2018" name="Nat. Ecol. Evol.">
        <title>Pezizomycetes genomes reveal the molecular basis of ectomycorrhizal truffle lifestyle.</title>
        <authorList>
            <person name="Murat C."/>
            <person name="Payen T."/>
            <person name="Noel B."/>
            <person name="Kuo A."/>
            <person name="Morin E."/>
            <person name="Chen J."/>
            <person name="Kohler A."/>
            <person name="Krizsan K."/>
            <person name="Balestrini R."/>
            <person name="Da Silva C."/>
            <person name="Montanini B."/>
            <person name="Hainaut M."/>
            <person name="Levati E."/>
            <person name="Barry K.W."/>
            <person name="Belfiori B."/>
            <person name="Cichocki N."/>
            <person name="Clum A."/>
            <person name="Dockter R.B."/>
            <person name="Fauchery L."/>
            <person name="Guy J."/>
            <person name="Iotti M."/>
            <person name="Le Tacon F."/>
            <person name="Lindquist E.A."/>
            <person name="Lipzen A."/>
            <person name="Malagnac F."/>
            <person name="Mello A."/>
            <person name="Molinier V."/>
            <person name="Miyauchi S."/>
            <person name="Poulain J."/>
            <person name="Riccioni C."/>
            <person name="Rubini A."/>
            <person name="Sitrit Y."/>
            <person name="Splivallo R."/>
            <person name="Traeger S."/>
            <person name="Wang M."/>
            <person name="Zifcakova L."/>
            <person name="Wipf D."/>
            <person name="Zambonelli A."/>
            <person name="Paolocci F."/>
            <person name="Nowrousian M."/>
            <person name="Ottonello S."/>
            <person name="Baldrian P."/>
            <person name="Spatafora J.W."/>
            <person name="Henrissat B."/>
            <person name="Nagy L.G."/>
            <person name="Aury J.M."/>
            <person name="Wincker P."/>
            <person name="Grigoriev I.V."/>
            <person name="Bonfante P."/>
            <person name="Martin F.M."/>
        </authorList>
    </citation>
    <scope>NUCLEOTIDE SEQUENCE [LARGE SCALE GENOMIC DNA]</scope>
    <source>
        <strain evidence="4 5">120613-1</strain>
    </source>
</reference>
<proteinExistence type="predicted"/>
<dbReference type="InterPro" id="IPR053178">
    <property type="entry name" value="Osmoadaptation_assoc"/>
</dbReference>
<protein>
    <recommendedName>
        <fullName evidence="3">Zn(2)-C6 fungal-type domain-containing protein</fullName>
    </recommendedName>
</protein>
<dbReference type="InterPro" id="IPR001138">
    <property type="entry name" value="Zn2Cys6_DnaBD"/>
</dbReference>
<evidence type="ECO:0000256" key="1">
    <source>
        <dbReference type="ARBA" id="ARBA00023242"/>
    </source>
</evidence>
<organism evidence="4 5">
    <name type="scientific">Choiromyces venosus 120613-1</name>
    <dbReference type="NCBI Taxonomy" id="1336337"/>
    <lineage>
        <taxon>Eukaryota</taxon>
        <taxon>Fungi</taxon>
        <taxon>Dikarya</taxon>
        <taxon>Ascomycota</taxon>
        <taxon>Pezizomycotina</taxon>
        <taxon>Pezizomycetes</taxon>
        <taxon>Pezizales</taxon>
        <taxon>Tuberaceae</taxon>
        <taxon>Choiromyces</taxon>
    </lineage>
</organism>